<dbReference type="GO" id="GO:0006635">
    <property type="term" value="P:fatty acid beta-oxidation"/>
    <property type="evidence" value="ECO:0007669"/>
    <property type="project" value="TreeGrafter"/>
</dbReference>
<dbReference type="GO" id="GO:0004300">
    <property type="term" value="F:enoyl-CoA hydratase activity"/>
    <property type="evidence" value="ECO:0007669"/>
    <property type="project" value="TreeGrafter"/>
</dbReference>
<feature type="domain" description="MaoC-like" evidence="3">
    <location>
        <begin position="164"/>
        <end position="271"/>
    </location>
</feature>
<feature type="compositionally biased region" description="Gly residues" evidence="2">
    <location>
        <begin position="147"/>
        <end position="156"/>
    </location>
</feature>
<dbReference type="Gene3D" id="3.10.129.10">
    <property type="entry name" value="Hotdog Thioesterase"/>
    <property type="match status" value="1"/>
</dbReference>
<dbReference type="SUPFAM" id="SSF54637">
    <property type="entry name" value="Thioesterase/thiol ester dehydrase-isomerase"/>
    <property type="match status" value="2"/>
</dbReference>
<dbReference type="GO" id="GO:0003857">
    <property type="term" value="F:(3S)-3-hydroxyacyl-CoA dehydrogenase (NAD+) activity"/>
    <property type="evidence" value="ECO:0007669"/>
    <property type="project" value="TreeGrafter"/>
</dbReference>
<dbReference type="Pfam" id="PF01575">
    <property type="entry name" value="MaoC_dehydratas"/>
    <property type="match status" value="1"/>
</dbReference>
<evidence type="ECO:0000259" key="4">
    <source>
        <dbReference type="Pfam" id="PF22622"/>
    </source>
</evidence>
<dbReference type="InterPro" id="IPR002539">
    <property type="entry name" value="MaoC-like_dom"/>
</dbReference>
<dbReference type="AlphaFoldDB" id="A0A6V8KNZ5"/>
<dbReference type="CDD" id="cd03448">
    <property type="entry name" value="HDE_HSD"/>
    <property type="match status" value="1"/>
</dbReference>
<accession>A0A6V8KNZ5</accession>
<proteinExistence type="inferred from homology"/>
<comment type="similarity">
    <text evidence="1">Belongs to the enoyl-CoA hydratase/isomerase family.</text>
</comment>
<protein>
    <submittedName>
        <fullName evidence="5">3-alpha,7-alpha,12-alpha-trihydroxy-5-beta-cholest-24-enoyl-CoA hydratase</fullName>
    </submittedName>
</protein>
<dbReference type="EMBL" id="BLPF01000002">
    <property type="protein sequence ID" value="GFJ82405.1"/>
    <property type="molecule type" value="Genomic_DNA"/>
</dbReference>
<dbReference type="Proteomes" id="UP000482800">
    <property type="component" value="Unassembled WGS sequence"/>
</dbReference>
<dbReference type="InterPro" id="IPR054357">
    <property type="entry name" value="MFE-2_N"/>
</dbReference>
<gene>
    <name evidence="5" type="ORF">Phou_065850</name>
</gene>
<dbReference type="PANTHER" id="PTHR13078:SF59">
    <property type="entry name" value="ENOYL-COA HYDRATASE CHSH3"/>
    <property type="match status" value="1"/>
</dbReference>
<organism evidence="5 6">
    <name type="scientific">Phytohabitans houttuyneae</name>
    <dbReference type="NCBI Taxonomy" id="1076126"/>
    <lineage>
        <taxon>Bacteria</taxon>
        <taxon>Bacillati</taxon>
        <taxon>Actinomycetota</taxon>
        <taxon>Actinomycetes</taxon>
        <taxon>Micromonosporales</taxon>
        <taxon>Micromonosporaceae</taxon>
    </lineage>
</organism>
<evidence type="ECO:0000259" key="3">
    <source>
        <dbReference type="Pfam" id="PF01575"/>
    </source>
</evidence>
<dbReference type="InterPro" id="IPR029069">
    <property type="entry name" value="HotDog_dom_sf"/>
</dbReference>
<feature type="region of interest" description="Disordered" evidence="2">
    <location>
        <begin position="147"/>
        <end position="170"/>
    </location>
</feature>
<name>A0A6V8KNZ5_9ACTN</name>
<sequence length="291" mass="30717">MPIDPTIALAAPPTVEQIAWDTADVLLYHLALGAGGDPVDPGELRYATESGSVVLPTFAVVAPTLRATRPPRVSYPGVEVDLRTILHGSQRIDVHAPIPRDGKATASTRVADLYDKGSAAVIVVDTEAKSADGTPLWTSSMRMFSRGEGGFGGDRGPSGPPDPPAREPDHTVFTPTLPQQALWYRLLGDRNPLHCDPEVAKAAGFPRPILHGLCSYGLVCRALVDEVLGGRAQDVRSFEARFTGVVFPGETLRTSVWRAGDRLLFATTVEERDGAPALAGGELVTAGGGPA</sequence>
<reference evidence="5 6" key="1">
    <citation type="submission" date="2020-03" db="EMBL/GenBank/DDBJ databases">
        <title>Whole genome shotgun sequence of Phytohabitans houttuyneae NBRC 108639.</title>
        <authorList>
            <person name="Komaki H."/>
            <person name="Tamura T."/>
        </authorList>
    </citation>
    <scope>NUCLEOTIDE SEQUENCE [LARGE SCALE GENOMIC DNA]</scope>
    <source>
        <strain evidence="5 6">NBRC 108639</strain>
    </source>
</reference>
<evidence type="ECO:0000256" key="2">
    <source>
        <dbReference type="SAM" id="MobiDB-lite"/>
    </source>
</evidence>
<feature type="domain" description="Peroxisomal multifunctional enzyme type 2-like N-terminal" evidence="4">
    <location>
        <begin position="21"/>
        <end position="147"/>
    </location>
</feature>
<evidence type="ECO:0000313" key="6">
    <source>
        <dbReference type="Proteomes" id="UP000482800"/>
    </source>
</evidence>
<evidence type="ECO:0000313" key="5">
    <source>
        <dbReference type="EMBL" id="GFJ82405.1"/>
    </source>
</evidence>
<evidence type="ECO:0000256" key="1">
    <source>
        <dbReference type="ARBA" id="ARBA00005254"/>
    </source>
</evidence>
<keyword evidence="6" id="KW-1185">Reference proteome</keyword>
<reference evidence="5 6" key="2">
    <citation type="submission" date="2020-03" db="EMBL/GenBank/DDBJ databases">
        <authorList>
            <person name="Ichikawa N."/>
            <person name="Kimura A."/>
            <person name="Kitahashi Y."/>
            <person name="Uohara A."/>
        </authorList>
    </citation>
    <scope>NUCLEOTIDE SEQUENCE [LARGE SCALE GENOMIC DNA]</scope>
    <source>
        <strain evidence="5 6">NBRC 108639</strain>
    </source>
</reference>
<comment type="caution">
    <text evidence="5">The sequence shown here is derived from an EMBL/GenBank/DDBJ whole genome shotgun (WGS) entry which is preliminary data.</text>
</comment>
<dbReference type="PANTHER" id="PTHR13078">
    <property type="entry name" value="PEROXISOMAL MULTIFUNCTIONAL ENZYME TYPE 2-RELATED"/>
    <property type="match status" value="1"/>
</dbReference>
<dbReference type="Pfam" id="PF22622">
    <property type="entry name" value="MFE-2_hydrat-2_N"/>
    <property type="match status" value="1"/>
</dbReference>
<dbReference type="GO" id="GO:0044594">
    <property type="term" value="F:17-beta-hydroxysteroid dehydrogenase (NAD+) activity"/>
    <property type="evidence" value="ECO:0007669"/>
    <property type="project" value="TreeGrafter"/>
</dbReference>
<dbReference type="RefSeq" id="WP_173062876.1">
    <property type="nucleotide sequence ID" value="NZ_BAABGO010000054.1"/>
</dbReference>